<dbReference type="InterPro" id="IPR011057">
    <property type="entry name" value="Mss4-like_sf"/>
</dbReference>
<dbReference type="OrthoDB" id="9807246at2"/>
<evidence type="ECO:0000313" key="6">
    <source>
        <dbReference type="EMBL" id="KPB00933.1"/>
    </source>
</evidence>
<dbReference type="PANTHER" id="PTHR33337">
    <property type="entry name" value="GFA DOMAIN-CONTAINING PROTEIN"/>
    <property type="match status" value="1"/>
</dbReference>
<dbReference type="GO" id="GO:0016846">
    <property type="term" value="F:carbon-sulfur lyase activity"/>
    <property type="evidence" value="ECO:0007669"/>
    <property type="project" value="InterPro"/>
</dbReference>
<reference evidence="6 7" key="1">
    <citation type="submission" date="2015-01" db="EMBL/GenBank/DDBJ databases">
        <title>Ahrensia donghaiensis sp. nov., a novel dimethylsulphoniopropionate-cleavage bacterium isolated from seawater and emended descriptions of the genus Ahrensia and Ahrensia kielensis.</title>
        <authorList>
            <person name="Liu J."/>
        </authorList>
    </citation>
    <scope>NUCLEOTIDE SEQUENCE [LARGE SCALE GENOMIC DNA]</scope>
    <source>
        <strain evidence="6 7">LZD062</strain>
    </source>
</reference>
<name>A0A0M9GM22_9HYPH</name>
<dbReference type="PANTHER" id="PTHR33337:SF40">
    <property type="entry name" value="CENP-V_GFA DOMAIN-CONTAINING PROTEIN-RELATED"/>
    <property type="match status" value="1"/>
</dbReference>
<evidence type="ECO:0000313" key="7">
    <source>
        <dbReference type="Proteomes" id="UP000038011"/>
    </source>
</evidence>
<dbReference type="STRING" id="1514904.SU32_10980"/>
<keyword evidence="7" id="KW-1185">Reference proteome</keyword>
<organism evidence="6 7">
    <name type="scientific">Ahrensia marina</name>
    <dbReference type="NCBI Taxonomy" id="1514904"/>
    <lineage>
        <taxon>Bacteria</taxon>
        <taxon>Pseudomonadati</taxon>
        <taxon>Pseudomonadota</taxon>
        <taxon>Alphaproteobacteria</taxon>
        <taxon>Hyphomicrobiales</taxon>
        <taxon>Ahrensiaceae</taxon>
        <taxon>Ahrensia</taxon>
    </lineage>
</organism>
<evidence type="ECO:0000256" key="2">
    <source>
        <dbReference type="ARBA" id="ARBA00022723"/>
    </source>
</evidence>
<dbReference type="RefSeq" id="WP_053999414.1">
    <property type="nucleotide sequence ID" value="NZ_JXMU01000015.1"/>
</dbReference>
<dbReference type="PROSITE" id="PS51891">
    <property type="entry name" value="CENP_V_GFA"/>
    <property type="match status" value="1"/>
</dbReference>
<dbReference type="GO" id="GO:0046872">
    <property type="term" value="F:metal ion binding"/>
    <property type="evidence" value="ECO:0007669"/>
    <property type="project" value="UniProtKB-KW"/>
</dbReference>
<accession>A0A0M9GM22</accession>
<comment type="caution">
    <text evidence="6">The sequence shown here is derived from an EMBL/GenBank/DDBJ whole genome shotgun (WGS) entry which is preliminary data.</text>
</comment>
<dbReference type="Pfam" id="PF04828">
    <property type="entry name" value="GFA"/>
    <property type="match status" value="1"/>
</dbReference>
<protein>
    <submittedName>
        <fullName evidence="6">Aldehyde-activating protein</fullName>
    </submittedName>
</protein>
<comment type="similarity">
    <text evidence="1">Belongs to the Gfa family.</text>
</comment>
<dbReference type="PATRIC" id="fig|1514904.3.peg.1037"/>
<evidence type="ECO:0000256" key="3">
    <source>
        <dbReference type="ARBA" id="ARBA00022833"/>
    </source>
</evidence>
<evidence type="ECO:0000256" key="4">
    <source>
        <dbReference type="ARBA" id="ARBA00023239"/>
    </source>
</evidence>
<gene>
    <name evidence="6" type="ORF">SU32_10980</name>
</gene>
<feature type="domain" description="CENP-V/GFA" evidence="5">
    <location>
        <begin position="2"/>
        <end position="116"/>
    </location>
</feature>
<dbReference type="EMBL" id="JXMU01000015">
    <property type="protein sequence ID" value="KPB00933.1"/>
    <property type="molecule type" value="Genomic_DNA"/>
</dbReference>
<keyword evidence="3" id="KW-0862">Zinc</keyword>
<dbReference type="SUPFAM" id="SSF51316">
    <property type="entry name" value="Mss4-like"/>
    <property type="match status" value="1"/>
</dbReference>
<sequence length="130" mass="14468">MPKGSCHCRAVSFEVSGELRKVIYCHCEQCRKQTGHFVAATSALNDHLTIHSEENLTWYAASDSAKRGFCSHCSSILFWRGNNSEKTSIMAGSFEKPSGLVADRHIYVADKGDYYEICDGLPTFPQSDLI</sequence>
<dbReference type="InterPro" id="IPR006913">
    <property type="entry name" value="CENP-V/GFA"/>
</dbReference>
<dbReference type="Proteomes" id="UP000038011">
    <property type="component" value="Unassembled WGS sequence"/>
</dbReference>
<keyword evidence="4" id="KW-0456">Lyase</keyword>
<dbReference type="AlphaFoldDB" id="A0A0M9GM22"/>
<evidence type="ECO:0000259" key="5">
    <source>
        <dbReference type="PROSITE" id="PS51891"/>
    </source>
</evidence>
<evidence type="ECO:0000256" key="1">
    <source>
        <dbReference type="ARBA" id="ARBA00005495"/>
    </source>
</evidence>
<dbReference type="Gene3D" id="3.90.1590.10">
    <property type="entry name" value="glutathione-dependent formaldehyde- activating enzyme (gfa)"/>
    <property type="match status" value="1"/>
</dbReference>
<proteinExistence type="inferred from homology"/>
<keyword evidence="2" id="KW-0479">Metal-binding</keyword>